<evidence type="ECO:0000256" key="5">
    <source>
        <dbReference type="ARBA" id="ARBA00022692"/>
    </source>
</evidence>
<dbReference type="EMBL" id="QGKL01000023">
    <property type="protein sequence ID" value="PWQ97064.1"/>
    <property type="molecule type" value="Genomic_DNA"/>
</dbReference>
<evidence type="ECO:0000313" key="12">
    <source>
        <dbReference type="Proteomes" id="UP000245506"/>
    </source>
</evidence>
<accession>A0A317CEH5</accession>
<feature type="transmembrane region" description="Helical" evidence="9">
    <location>
        <begin position="98"/>
        <end position="119"/>
    </location>
</feature>
<keyword evidence="3" id="KW-1003">Cell membrane</keyword>
<evidence type="ECO:0000256" key="2">
    <source>
        <dbReference type="ARBA" id="ARBA00022448"/>
    </source>
</evidence>
<comment type="similarity">
    <text evidence="8 9">Belongs to the TRAP transporter small permease family.</text>
</comment>
<feature type="transmembrane region" description="Helical" evidence="9">
    <location>
        <begin position="55"/>
        <end position="77"/>
    </location>
</feature>
<evidence type="ECO:0000256" key="4">
    <source>
        <dbReference type="ARBA" id="ARBA00022519"/>
    </source>
</evidence>
<organism evidence="11 12">
    <name type="scientific">Leucothrix arctica</name>
    <dbReference type="NCBI Taxonomy" id="1481894"/>
    <lineage>
        <taxon>Bacteria</taxon>
        <taxon>Pseudomonadati</taxon>
        <taxon>Pseudomonadota</taxon>
        <taxon>Gammaproteobacteria</taxon>
        <taxon>Thiotrichales</taxon>
        <taxon>Thiotrichaceae</taxon>
        <taxon>Leucothrix</taxon>
    </lineage>
</organism>
<keyword evidence="7 9" id="KW-0472">Membrane</keyword>
<comment type="function">
    <text evidence="9">Part of the tripartite ATP-independent periplasmic (TRAP) transport system.</text>
</comment>
<evidence type="ECO:0000256" key="8">
    <source>
        <dbReference type="ARBA" id="ARBA00038436"/>
    </source>
</evidence>
<protein>
    <recommendedName>
        <fullName evidence="9">TRAP transporter small permease protein</fullName>
    </recommendedName>
</protein>
<dbReference type="PANTHER" id="PTHR35011">
    <property type="entry name" value="2,3-DIKETO-L-GULONATE TRAP TRANSPORTER SMALL PERMEASE PROTEIN YIAM"/>
    <property type="match status" value="1"/>
</dbReference>
<dbReference type="InterPro" id="IPR055348">
    <property type="entry name" value="DctQ"/>
</dbReference>
<evidence type="ECO:0000256" key="9">
    <source>
        <dbReference type="RuleBase" id="RU369079"/>
    </source>
</evidence>
<feature type="transmembrane region" description="Helical" evidence="9">
    <location>
        <begin position="139"/>
        <end position="160"/>
    </location>
</feature>
<keyword evidence="6 9" id="KW-1133">Transmembrane helix</keyword>
<evidence type="ECO:0000256" key="6">
    <source>
        <dbReference type="ARBA" id="ARBA00022989"/>
    </source>
</evidence>
<sequence>MSTLNSPIKKSAYDKLLDTLASISMFVAGVCIVVMTVIFAWLVYGRYVLNATPTWVEQVSLLLVVFMGFLGASAGVHRRTHLSVNFFRYVSPRPIRRFFELLSHLIMGVFAFIMAWKGYELVIFKWGNQIPLIDIPEGVRAIPVMLCGGLTLLYSIGHVIRYFQGEEESPVITSEE</sequence>
<evidence type="ECO:0000256" key="3">
    <source>
        <dbReference type="ARBA" id="ARBA00022475"/>
    </source>
</evidence>
<feature type="transmembrane region" description="Helical" evidence="9">
    <location>
        <begin position="20"/>
        <end position="43"/>
    </location>
</feature>
<dbReference type="GO" id="GO:0005886">
    <property type="term" value="C:plasma membrane"/>
    <property type="evidence" value="ECO:0007669"/>
    <property type="project" value="UniProtKB-SubCell"/>
</dbReference>
<name>A0A317CEH5_9GAMM</name>
<dbReference type="InterPro" id="IPR007387">
    <property type="entry name" value="TRAP_DctQ"/>
</dbReference>
<dbReference type="Proteomes" id="UP000245506">
    <property type="component" value="Unassembled WGS sequence"/>
</dbReference>
<proteinExistence type="inferred from homology"/>
<gene>
    <name evidence="11" type="ORF">DKT75_07645</name>
</gene>
<evidence type="ECO:0000256" key="7">
    <source>
        <dbReference type="ARBA" id="ARBA00023136"/>
    </source>
</evidence>
<dbReference type="OrthoDB" id="2085311at2"/>
<keyword evidence="12" id="KW-1185">Reference proteome</keyword>
<dbReference type="PANTHER" id="PTHR35011:SF11">
    <property type="entry name" value="TRAP TRANSPORTER SMALL PERMEASE PROTEIN"/>
    <property type="match status" value="1"/>
</dbReference>
<dbReference type="Pfam" id="PF04290">
    <property type="entry name" value="DctQ"/>
    <property type="match status" value="1"/>
</dbReference>
<reference evidence="11 12" key="1">
    <citation type="submission" date="2018-05" db="EMBL/GenBank/DDBJ databases">
        <title>Leucothrix arctica sp. nov., isolated from Arctic seawater.</title>
        <authorList>
            <person name="Choi A."/>
            <person name="Baek K."/>
        </authorList>
    </citation>
    <scope>NUCLEOTIDE SEQUENCE [LARGE SCALE GENOMIC DNA]</scope>
    <source>
        <strain evidence="11 12">IMCC9719</strain>
    </source>
</reference>
<dbReference type="RefSeq" id="WP_109822834.1">
    <property type="nucleotide sequence ID" value="NZ_QGKL01000023.1"/>
</dbReference>
<evidence type="ECO:0000313" key="11">
    <source>
        <dbReference type="EMBL" id="PWQ97064.1"/>
    </source>
</evidence>
<dbReference type="AlphaFoldDB" id="A0A317CEH5"/>
<keyword evidence="2 9" id="KW-0813">Transport</keyword>
<comment type="subcellular location">
    <subcellularLocation>
        <location evidence="1 9">Cell inner membrane</location>
        <topology evidence="1 9">Multi-pass membrane protein</topology>
    </subcellularLocation>
</comment>
<evidence type="ECO:0000259" key="10">
    <source>
        <dbReference type="Pfam" id="PF04290"/>
    </source>
</evidence>
<dbReference type="GO" id="GO:0015740">
    <property type="term" value="P:C4-dicarboxylate transport"/>
    <property type="evidence" value="ECO:0007669"/>
    <property type="project" value="TreeGrafter"/>
</dbReference>
<comment type="caution">
    <text evidence="11">The sequence shown here is derived from an EMBL/GenBank/DDBJ whole genome shotgun (WGS) entry which is preliminary data.</text>
</comment>
<evidence type="ECO:0000256" key="1">
    <source>
        <dbReference type="ARBA" id="ARBA00004429"/>
    </source>
</evidence>
<feature type="domain" description="Tripartite ATP-independent periplasmic transporters DctQ component" evidence="10">
    <location>
        <begin position="35"/>
        <end position="164"/>
    </location>
</feature>
<comment type="subunit">
    <text evidence="9">The complex comprises the extracytoplasmic solute receptor protein and the two transmembrane proteins.</text>
</comment>
<keyword evidence="4 9" id="KW-0997">Cell inner membrane</keyword>
<dbReference type="GO" id="GO:0022857">
    <property type="term" value="F:transmembrane transporter activity"/>
    <property type="evidence" value="ECO:0007669"/>
    <property type="project" value="UniProtKB-UniRule"/>
</dbReference>
<keyword evidence="5 9" id="KW-0812">Transmembrane</keyword>